<dbReference type="InterPro" id="IPR001680">
    <property type="entry name" value="WD40_rpt"/>
</dbReference>
<dbReference type="Pfam" id="PF00400">
    <property type="entry name" value="WD40"/>
    <property type="match status" value="5"/>
</dbReference>
<dbReference type="Gene3D" id="2.130.10.10">
    <property type="entry name" value="YVTN repeat-like/Quinoprotein amine dehydrogenase"/>
    <property type="match status" value="1"/>
</dbReference>
<protein>
    <submittedName>
        <fullName evidence="6">Uncharacterized protein</fullName>
    </submittedName>
</protein>
<dbReference type="InterPro" id="IPR020472">
    <property type="entry name" value="WD40_PAC1"/>
</dbReference>
<feature type="repeat" description="WD" evidence="3">
    <location>
        <begin position="308"/>
        <end position="349"/>
    </location>
</feature>
<dbReference type="AlphaFoldDB" id="A0A914WGG9"/>
<organism evidence="5 6">
    <name type="scientific">Plectus sambesii</name>
    <dbReference type="NCBI Taxonomy" id="2011161"/>
    <lineage>
        <taxon>Eukaryota</taxon>
        <taxon>Metazoa</taxon>
        <taxon>Ecdysozoa</taxon>
        <taxon>Nematoda</taxon>
        <taxon>Chromadorea</taxon>
        <taxon>Plectida</taxon>
        <taxon>Plectina</taxon>
        <taxon>Plectoidea</taxon>
        <taxon>Plectidae</taxon>
        <taxon>Plectus</taxon>
    </lineage>
</organism>
<feature type="repeat" description="WD" evidence="3">
    <location>
        <begin position="260"/>
        <end position="306"/>
    </location>
</feature>
<accession>A0A914WGG9</accession>
<name>A0A914WGG9_9BILA</name>
<feature type="repeat" description="WD" evidence="3">
    <location>
        <begin position="404"/>
        <end position="435"/>
    </location>
</feature>
<dbReference type="PRINTS" id="PR00320">
    <property type="entry name" value="GPROTEINBRPT"/>
</dbReference>
<dbReference type="PROSITE" id="PS50294">
    <property type="entry name" value="WD_REPEATS_REGION"/>
    <property type="match status" value="1"/>
</dbReference>
<dbReference type="InterPro" id="IPR015943">
    <property type="entry name" value="WD40/YVTN_repeat-like_dom_sf"/>
</dbReference>
<dbReference type="PANTHER" id="PTHR19879">
    <property type="entry name" value="TRANSCRIPTION INITIATION FACTOR TFIID"/>
    <property type="match status" value="1"/>
</dbReference>
<feature type="repeat" description="WD" evidence="3">
    <location>
        <begin position="350"/>
        <end position="391"/>
    </location>
</feature>
<feature type="repeat" description="WD" evidence="3">
    <location>
        <begin position="177"/>
        <end position="210"/>
    </location>
</feature>
<evidence type="ECO:0000313" key="5">
    <source>
        <dbReference type="Proteomes" id="UP000887566"/>
    </source>
</evidence>
<evidence type="ECO:0000256" key="4">
    <source>
        <dbReference type="SAM" id="MobiDB-lite"/>
    </source>
</evidence>
<dbReference type="GO" id="GO:0016251">
    <property type="term" value="F:RNA polymerase II general transcription initiation factor activity"/>
    <property type="evidence" value="ECO:0007669"/>
    <property type="project" value="TreeGrafter"/>
</dbReference>
<keyword evidence="2" id="KW-0677">Repeat</keyword>
<dbReference type="Proteomes" id="UP000887566">
    <property type="component" value="Unplaced"/>
</dbReference>
<dbReference type="WBParaSite" id="PSAMB.scaffold396size53367.g5483.t1">
    <property type="protein sequence ID" value="PSAMB.scaffold396size53367.g5483.t1"/>
    <property type="gene ID" value="PSAMB.scaffold396size53367.g5483"/>
</dbReference>
<proteinExistence type="predicted"/>
<dbReference type="PROSITE" id="PS50082">
    <property type="entry name" value="WD_REPEATS_2"/>
    <property type="match status" value="5"/>
</dbReference>
<dbReference type="GO" id="GO:0005669">
    <property type="term" value="C:transcription factor TFIID complex"/>
    <property type="evidence" value="ECO:0007669"/>
    <property type="project" value="TreeGrafter"/>
</dbReference>
<dbReference type="InterPro" id="IPR036322">
    <property type="entry name" value="WD40_repeat_dom_sf"/>
</dbReference>
<dbReference type="SUPFAM" id="SSF50978">
    <property type="entry name" value="WD40 repeat-like"/>
    <property type="match status" value="1"/>
</dbReference>
<evidence type="ECO:0000256" key="3">
    <source>
        <dbReference type="PROSITE-ProRule" id="PRU00221"/>
    </source>
</evidence>
<evidence type="ECO:0000256" key="2">
    <source>
        <dbReference type="ARBA" id="ARBA00022737"/>
    </source>
</evidence>
<feature type="region of interest" description="Disordered" evidence="4">
    <location>
        <begin position="219"/>
        <end position="256"/>
    </location>
</feature>
<keyword evidence="5" id="KW-1185">Reference proteome</keyword>
<keyword evidence="1 3" id="KW-0853">WD repeat</keyword>
<dbReference type="PANTHER" id="PTHR19879:SF7">
    <property type="entry name" value="PROTEASOMAL ATPASE-ASSOCIATED FACTOR 1"/>
    <property type="match status" value="1"/>
</dbReference>
<sequence length="498" mass="53984">MSDAVDEALAAYANIRRLRPQCLMLDDRLSAPAADSASSASPPIALFGHTLDPSVLARHFFAFLDSLTASTEDLDTVAAAIAMVLSQQLHPSDAKDTTLLDRLSDSQRRALDKISANGKTVSISASCWGELERILSDSKSELWPVVRRVIRVRQEEVPPVTAGSTRSNCHSCRYYKINASPGSLISCALSADGCYLAAGMEDSSVRVWRIMADAPPLDGSNRGNLVMSMPGGKPPPSSTNDRFHDPNPSSTDRSPDCAALRGHSGPVYDLTFLATSETSHSSLLLSCSYDHTVRLFDLDRGGTNVAVYQGHNSPVWKLAESPGHQRFATGSLDRRARYFDVERRYPLRVLAAHDDSVDAVKFHPNGELLATGSADGTVRLWSLDSATPVRLFTGLSTSCPPDVLTFSSDGSRVLCVAEDGRLYVWDVGDGRLLDEPKQLHNDRCLSIVSEGRWIASAAADGVVRIDAEEGPFTTPDRSRYRHKLGSKVIITRAQVTSA</sequence>
<evidence type="ECO:0000313" key="6">
    <source>
        <dbReference type="WBParaSite" id="PSAMB.scaffold396size53367.g5483.t1"/>
    </source>
</evidence>
<dbReference type="SMART" id="SM00320">
    <property type="entry name" value="WD40"/>
    <property type="match status" value="6"/>
</dbReference>
<reference evidence="6" key="1">
    <citation type="submission" date="2022-11" db="UniProtKB">
        <authorList>
            <consortium name="WormBaseParasite"/>
        </authorList>
    </citation>
    <scope>IDENTIFICATION</scope>
</reference>
<dbReference type="GO" id="GO:0006367">
    <property type="term" value="P:transcription initiation at RNA polymerase II promoter"/>
    <property type="evidence" value="ECO:0007669"/>
    <property type="project" value="TreeGrafter"/>
</dbReference>
<evidence type="ECO:0000256" key="1">
    <source>
        <dbReference type="ARBA" id="ARBA00022574"/>
    </source>
</evidence>